<keyword evidence="2" id="KW-1185">Reference proteome</keyword>
<sequence>MIRCHDRILRLKAILDWLDTFCIVGPFVSLQFEPSSIFAALESGLTQNSVTIVFYMIMRTLDFTYLTSFRCSMTRPAVPYSSAVAKLVLVNWQRNVVIERRKGMKYIN</sequence>
<reference evidence="1 2" key="1">
    <citation type="journal article" date="2018" name="Sci. Rep.">
        <title>Genomic signatures of local adaptation to the degree of environmental predictability in rotifers.</title>
        <authorList>
            <person name="Franch-Gras L."/>
            <person name="Hahn C."/>
            <person name="Garcia-Roger E.M."/>
            <person name="Carmona M.J."/>
            <person name="Serra M."/>
            <person name="Gomez A."/>
        </authorList>
    </citation>
    <scope>NUCLEOTIDE SEQUENCE [LARGE SCALE GENOMIC DNA]</scope>
    <source>
        <strain evidence="1">HYR1</strain>
    </source>
</reference>
<evidence type="ECO:0000313" key="2">
    <source>
        <dbReference type="Proteomes" id="UP000276133"/>
    </source>
</evidence>
<proteinExistence type="predicted"/>
<protein>
    <submittedName>
        <fullName evidence="1">Uncharacterized protein</fullName>
    </submittedName>
</protein>
<organism evidence="1 2">
    <name type="scientific">Brachionus plicatilis</name>
    <name type="common">Marine rotifer</name>
    <name type="synonym">Brachionus muelleri</name>
    <dbReference type="NCBI Taxonomy" id="10195"/>
    <lineage>
        <taxon>Eukaryota</taxon>
        <taxon>Metazoa</taxon>
        <taxon>Spiralia</taxon>
        <taxon>Gnathifera</taxon>
        <taxon>Rotifera</taxon>
        <taxon>Eurotatoria</taxon>
        <taxon>Monogononta</taxon>
        <taxon>Pseudotrocha</taxon>
        <taxon>Ploima</taxon>
        <taxon>Brachionidae</taxon>
        <taxon>Brachionus</taxon>
    </lineage>
</organism>
<dbReference type="EMBL" id="REGN01010008">
    <property type="protein sequence ID" value="RMZ99871.1"/>
    <property type="molecule type" value="Genomic_DNA"/>
</dbReference>
<accession>A0A3M7PL89</accession>
<name>A0A3M7PL89_BRAPC</name>
<gene>
    <name evidence="1" type="ORF">BpHYR1_044697</name>
</gene>
<dbReference type="AlphaFoldDB" id="A0A3M7PL89"/>
<evidence type="ECO:0000313" key="1">
    <source>
        <dbReference type="EMBL" id="RMZ99871.1"/>
    </source>
</evidence>
<dbReference type="Proteomes" id="UP000276133">
    <property type="component" value="Unassembled WGS sequence"/>
</dbReference>
<comment type="caution">
    <text evidence="1">The sequence shown here is derived from an EMBL/GenBank/DDBJ whole genome shotgun (WGS) entry which is preliminary data.</text>
</comment>